<reference evidence="4" key="1">
    <citation type="submission" date="2021-06" db="EMBL/GenBank/DDBJ databases">
        <authorList>
            <person name="Kallberg Y."/>
            <person name="Tangrot J."/>
            <person name="Rosling A."/>
        </authorList>
    </citation>
    <scope>NUCLEOTIDE SEQUENCE</scope>
    <source>
        <strain evidence="4">MT106</strain>
    </source>
</reference>
<evidence type="ECO:0000313" key="4">
    <source>
        <dbReference type="EMBL" id="CAG8636514.1"/>
    </source>
</evidence>
<dbReference type="SMART" id="SM00950">
    <property type="entry name" value="Piwi"/>
    <property type="match status" value="1"/>
</dbReference>
<comment type="caution">
    <text evidence="4">The sequence shown here is derived from an EMBL/GenBank/DDBJ whole genome shotgun (WGS) entry which is preliminary data.</text>
</comment>
<dbReference type="PROSITE" id="PS50822">
    <property type="entry name" value="PIWI"/>
    <property type="match status" value="1"/>
</dbReference>
<evidence type="ECO:0000259" key="2">
    <source>
        <dbReference type="PROSITE" id="PS50821"/>
    </source>
</evidence>
<dbReference type="InterPro" id="IPR032474">
    <property type="entry name" value="Argonaute_N"/>
</dbReference>
<dbReference type="InterPro" id="IPR014811">
    <property type="entry name" value="ArgoL1"/>
</dbReference>
<feature type="domain" description="PAZ" evidence="2">
    <location>
        <begin position="228"/>
        <end position="330"/>
    </location>
</feature>
<dbReference type="Pfam" id="PF08699">
    <property type="entry name" value="ArgoL1"/>
    <property type="match status" value="1"/>
</dbReference>
<dbReference type="EMBL" id="CAJVPL010003671">
    <property type="protein sequence ID" value="CAG8636514.1"/>
    <property type="molecule type" value="Genomic_DNA"/>
</dbReference>
<dbReference type="PROSITE" id="PS50821">
    <property type="entry name" value="PAZ"/>
    <property type="match status" value="1"/>
</dbReference>
<comment type="similarity">
    <text evidence="1">Belongs to the argonaute family.</text>
</comment>
<dbReference type="OrthoDB" id="10252740at2759"/>
<dbReference type="SMART" id="SM00949">
    <property type="entry name" value="PAZ"/>
    <property type="match status" value="1"/>
</dbReference>
<dbReference type="PANTHER" id="PTHR22891">
    <property type="entry name" value="EUKARYOTIC TRANSLATION INITIATION FACTOR 2C"/>
    <property type="match status" value="1"/>
</dbReference>
<dbReference type="InterPro" id="IPR036397">
    <property type="entry name" value="RNaseH_sf"/>
</dbReference>
<dbReference type="Gene3D" id="3.40.50.2300">
    <property type="match status" value="1"/>
</dbReference>
<dbReference type="InterPro" id="IPR045246">
    <property type="entry name" value="Piwi_ago-like"/>
</dbReference>
<dbReference type="Gene3D" id="3.30.420.10">
    <property type="entry name" value="Ribonuclease H-like superfamily/Ribonuclease H"/>
    <property type="match status" value="1"/>
</dbReference>
<dbReference type="Pfam" id="PF02171">
    <property type="entry name" value="Piwi"/>
    <property type="match status" value="1"/>
</dbReference>
<evidence type="ECO:0000313" key="5">
    <source>
        <dbReference type="Proteomes" id="UP000789831"/>
    </source>
</evidence>
<dbReference type="GO" id="GO:0003723">
    <property type="term" value="F:RNA binding"/>
    <property type="evidence" value="ECO:0007669"/>
    <property type="project" value="InterPro"/>
</dbReference>
<protein>
    <submittedName>
        <fullName evidence="4">4391_t:CDS:1</fullName>
    </submittedName>
</protein>
<dbReference type="Pfam" id="PF16488">
    <property type="entry name" value="ArgoL2"/>
    <property type="match status" value="1"/>
</dbReference>
<feature type="domain" description="Piwi" evidence="3">
    <location>
        <begin position="493"/>
        <end position="791"/>
    </location>
</feature>
<name>A0A9N9DCQ6_9GLOM</name>
<evidence type="ECO:0000256" key="1">
    <source>
        <dbReference type="RuleBase" id="RU361178"/>
    </source>
</evidence>
<gene>
    <name evidence="4" type="ORF">AGERDE_LOCUS10770</name>
</gene>
<dbReference type="Pfam" id="PF16486">
    <property type="entry name" value="ArgoN"/>
    <property type="match status" value="1"/>
</dbReference>
<evidence type="ECO:0000259" key="3">
    <source>
        <dbReference type="PROSITE" id="PS50822"/>
    </source>
</evidence>
<dbReference type="InterPro" id="IPR032472">
    <property type="entry name" value="ArgoL2"/>
</dbReference>
<dbReference type="Proteomes" id="UP000789831">
    <property type="component" value="Unassembled WGS sequence"/>
</dbReference>
<dbReference type="InterPro" id="IPR003100">
    <property type="entry name" value="PAZ_dom"/>
</dbReference>
<dbReference type="SMART" id="SM01163">
    <property type="entry name" value="DUF1785"/>
    <property type="match status" value="1"/>
</dbReference>
<dbReference type="InterPro" id="IPR036085">
    <property type="entry name" value="PAZ_dom_sf"/>
</dbReference>
<organism evidence="4 5">
    <name type="scientific">Ambispora gerdemannii</name>
    <dbReference type="NCBI Taxonomy" id="144530"/>
    <lineage>
        <taxon>Eukaryota</taxon>
        <taxon>Fungi</taxon>
        <taxon>Fungi incertae sedis</taxon>
        <taxon>Mucoromycota</taxon>
        <taxon>Glomeromycotina</taxon>
        <taxon>Glomeromycetes</taxon>
        <taxon>Archaeosporales</taxon>
        <taxon>Ambisporaceae</taxon>
        <taxon>Ambispora</taxon>
    </lineage>
</organism>
<dbReference type="InterPro" id="IPR003165">
    <property type="entry name" value="Piwi"/>
</dbReference>
<dbReference type="CDD" id="cd04657">
    <property type="entry name" value="Piwi_ago-like"/>
    <property type="match status" value="1"/>
</dbReference>
<dbReference type="SUPFAM" id="SSF101690">
    <property type="entry name" value="PAZ domain"/>
    <property type="match status" value="1"/>
</dbReference>
<dbReference type="Gene3D" id="2.170.260.10">
    <property type="entry name" value="paz domain"/>
    <property type="match status" value="1"/>
</dbReference>
<dbReference type="InterPro" id="IPR012337">
    <property type="entry name" value="RNaseH-like_sf"/>
</dbReference>
<accession>A0A9N9DCQ6</accession>
<sequence>MSRTQLQKFTEFPIRPGYGKAGRSIKVGTNFYEVDIPDSNVYHYDIDIQPEVPSGLSKKIFEYFQETERGGILGGVRGVYDGRKNVYTIREYPFGDYVAVDVSFPDDANRPTRQFRIKLKKVAEKNLEELLRFVEGTSSHNNVQTGISALEVLINQVPALNFTTLGRRAFFTREGSVPISGGLEVWQGYWQSLRPGQGRYYINFDTVATAFYQPGNLVEIFAKILGQRVEDFRYRISEPSRLRIEKLLKKLKFRVSHRGEDFSPKYKIQKLSEKPANEQTFDRGNENPTNVTIFQYFIQQYNRKLEYPLLPCIQTPSGAYFPAELCVLEEGQKYDRKLTDDQTADMIKFTCQKPSIRQSRIQSGLNALEYAQNEPCKQWGLRVSKKMVQVEARVLPAPKLAYHPSSREANFTPQFGAWQLGPVWSISIFAKKHEIRIQAVEEFLRELVSTLSENGMNVANPNPEILYATANIQDSIRIAYQTAGNQLKKQPQLIICILPSKTPIYDEIKRIEDTVSGVLTSCAIISRKKRNKQYYGMLGLKINNKLRGINVSLQPGYLRFFEEAPTIVFGADVTHPGRYEKQPSIAAVVASSGLMPTRYATSIKFQAPRAEIIAELQQMVQELLKIYYKETKKKPERILFYRDGVSEGQFEDVKKYEVEAIRKACSTLEKNYKPKITFIIAQKRHHARFFPLNSNDADRSQNCLPGTVVEKSITHPIEFDFYLQSHPGLQGTSRPTHYHILEDDSRFTPDSLQTLTYNLCYLYARCPRAVSMVPPAYYAHLAAFRARSWIKLINSESNSNYSDEISLDDYPKLKPELQKIMFYI</sequence>
<proteinExistence type="inferred from homology"/>
<dbReference type="SUPFAM" id="SSF53098">
    <property type="entry name" value="Ribonuclease H-like"/>
    <property type="match status" value="1"/>
</dbReference>
<dbReference type="AlphaFoldDB" id="A0A9N9DCQ6"/>
<keyword evidence="5" id="KW-1185">Reference proteome</keyword>
<dbReference type="CDD" id="cd02846">
    <property type="entry name" value="PAZ_argonaute_like"/>
    <property type="match status" value="1"/>
</dbReference>
<dbReference type="Pfam" id="PF02170">
    <property type="entry name" value="PAZ"/>
    <property type="match status" value="1"/>
</dbReference>